<accession>A0A2P2IN65</accession>
<protein>
    <submittedName>
        <fullName evidence="2">Uncharacterized protein</fullName>
    </submittedName>
</protein>
<proteinExistence type="predicted"/>
<evidence type="ECO:0000256" key="1">
    <source>
        <dbReference type="SAM" id="MobiDB-lite"/>
    </source>
</evidence>
<sequence length="20" mass="2479">MVNRMFDQKKKKRAAEITKR</sequence>
<organism evidence="2">
    <name type="scientific">Rhizophora mucronata</name>
    <name type="common">Asiatic mangrove</name>
    <dbReference type="NCBI Taxonomy" id="61149"/>
    <lineage>
        <taxon>Eukaryota</taxon>
        <taxon>Viridiplantae</taxon>
        <taxon>Streptophyta</taxon>
        <taxon>Embryophyta</taxon>
        <taxon>Tracheophyta</taxon>
        <taxon>Spermatophyta</taxon>
        <taxon>Magnoliopsida</taxon>
        <taxon>eudicotyledons</taxon>
        <taxon>Gunneridae</taxon>
        <taxon>Pentapetalae</taxon>
        <taxon>rosids</taxon>
        <taxon>fabids</taxon>
        <taxon>Malpighiales</taxon>
        <taxon>Rhizophoraceae</taxon>
        <taxon>Rhizophora</taxon>
    </lineage>
</organism>
<name>A0A2P2IN65_RHIMU</name>
<dbReference type="EMBL" id="GGEC01002179">
    <property type="protein sequence ID" value="MBW82662.1"/>
    <property type="molecule type" value="Transcribed_RNA"/>
</dbReference>
<dbReference type="AlphaFoldDB" id="A0A2P2IN65"/>
<reference evidence="2" key="1">
    <citation type="submission" date="2018-02" db="EMBL/GenBank/DDBJ databases">
        <title>Rhizophora mucronata_Transcriptome.</title>
        <authorList>
            <person name="Meera S.P."/>
            <person name="Sreeshan A."/>
            <person name="Augustine A."/>
        </authorList>
    </citation>
    <scope>NUCLEOTIDE SEQUENCE</scope>
    <source>
        <tissue evidence="2">Leaf</tissue>
    </source>
</reference>
<evidence type="ECO:0000313" key="2">
    <source>
        <dbReference type="EMBL" id="MBW82662.1"/>
    </source>
</evidence>
<feature type="region of interest" description="Disordered" evidence="1">
    <location>
        <begin position="1"/>
        <end position="20"/>
    </location>
</feature>